<evidence type="ECO:0000256" key="5">
    <source>
        <dbReference type="ARBA" id="ARBA00022692"/>
    </source>
</evidence>
<dbReference type="GO" id="GO:0033214">
    <property type="term" value="P:siderophore-iron import into cell"/>
    <property type="evidence" value="ECO:0007669"/>
    <property type="project" value="TreeGrafter"/>
</dbReference>
<dbReference type="Pfam" id="PF01032">
    <property type="entry name" value="FecCD"/>
    <property type="match status" value="1"/>
</dbReference>
<organism evidence="9 10">
    <name type="scientific">Rothia nasimurium</name>
    <dbReference type="NCBI Taxonomy" id="85336"/>
    <lineage>
        <taxon>Bacteria</taxon>
        <taxon>Bacillati</taxon>
        <taxon>Actinomycetota</taxon>
        <taxon>Actinomycetes</taxon>
        <taxon>Micrococcales</taxon>
        <taxon>Micrococcaceae</taxon>
        <taxon>Rothia</taxon>
    </lineage>
</organism>
<dbReference type="OrthoDB" id="9782305at2"/>
<dbReference type="AlphaFoldDB" id="A0A1Y1RNF8"/>
<feature type="transmembrane region" description="Helical" evidence="8">
    <location>
        <begin position="16"/>
        <end position="36"/>
    </location>
</feature>
<keyword evidence="3" id="KW-0813">Transport</keyword>
<comment type="caution">
    <text evidence="9">The sequence shown here is derived from an EMBL/GenBank/DDBJ whole genome shotgun (WGS) entry which is preliminary data.</text>
</comment>
<keyword evidence="10" id="KW-1185">Reference proteome</keyword>
<sequence length="339" mass="34633">MYSHPSLAGHTTSKRIFVIAVSSVLLVGCVALSLAVGSSTIPLTQVIHYLQHPDASHESYIINGMRQTRTLIGILVGLSLAVAGAVMQAITRNPLADPGLLGVNSGASLAIVLGATVGIATSTASQVLLAFFGALAASALVYLIGHTGITAGSPLRLVLAGIAFSTASGGVISALLIINPQVFDAFRFWDVGALTRTDVSLWSLVLPTVVGLTLILFMAPALSSLALGDDIAISLGTNIALTRTCSLVALTLLCATATAAAGPISFVGLMVPYIAGALIGESRGWIIAACAVMGPVLVLSADVLGRVIMRPAEMQVGLLTAFMGSPVLLYLVFTMKGAK</sequence>
<gene>
    <name evidence="9" type="ORF">A7979_04965</name>
</gene>
<feature type="transmembrane region" description="Helical" evidence="8">
    <location>
        <begin position="199"/>
        <end position="219"/>
    </location>
</feature>
<dbReference type="Proteomes" id="UP000192359">
    <property type="component" value="Unassembled WGS sequence"/>
</dbReference>
<comment type="similarity">
    <text evidence="2">Belongs to the binding-protein-dependent transport system permease family. FecCD subfamily.</text>
</comment>
<accession>A0A1Y1RNF8</accession>
<proteinExistence type="inferred from homology"/>
<feature type="transmembrane region" description="Helical" evidence="8">
    <location>
        <begin position="127"/>
        <end position="145"/>
    </location>
</feature>
<reference evidence="9 10" key="1">
    <citation type="submission" date="2016-05" db="EMBL/GenBank/DDBJ databases">
        <title>Draft genome sequence of a porcine commensal Rothia nasimurium.</title>
        <authorList>
            <person name="Gaiser R.A."/>
            <person name="Van Baarlen P."/>
            <person name="Wells J.M."/>
        </authorList>
    </citation>
    <scope>NUCLEOTIDE SEQUENCE [LARGE SCALE GENOMIC DNA]</scope>
    <source>
        <strain evidence="9 10">PT-32</strain>
    </source>
</reference>
<evidence type="ECO:0000256" key="7">
    <source>
        <dbReference type="ARBA" id="ARBA00023136"/>
    </source>
</evidence>
<feature type="transmembrane region" description="Helical" evidence="8">
    <location>
        <begin position="102"/>
        <end position="120"/>
    </location>
</feature>
<keyword evidence="7 8" id="KW-0472">Membrane</keyword>
<feature type="transmembrane region" description="Helical" evidence="8">
    <location>
        <begin position="285"/>
        <end position="304"/>
    </location>
</feature>
<evidence type="ECO:0000313" key="10">
    <source>
        <dbReference type="Proteomes" id="UP000192359"/>
    </source>
</evidence>
<evidence type="ECO:0000256" key="2">
    <source>
        <dbReference type="ARBA" id="ARBA00007935"/>
    </source>
</evidence>
<evidence type="ECO:0000256" key="4">
    <source>
        <dbReference type="ARBA" id="ARBA00022475"/>
    </source>
</evidence>
<keyword evidence="4" id="KW-1003">Cell membrane</keyword>
<keyword evidence="6 8" id="KW-1133">Transmembrane helix</keyword>
<feature type="transmembrane region" description="Helical" evidence="8">
    <location>
        <begin position="316"/>
        <end position="333"/>
    </location>
</feature>
<dbReference type="CDD" id="cd06550">
    <property type="entry name" value="TM_ABC_iron-siderophores_like"/>
    <property type="match status" value="1"/>
</dbReference>
<dbReference type="EMBL" id="LXWF01000041">
    <property type="protein sequence ID" value="ORC16118.1"/>
    <property type="molecule type" value="Genomic_DNA"/>
</dbReference>
<dbReference type="SUPFAM" id="SSF81345">
    <property type="entry name" value="ABC transporter involved in vitamin B12 uptake, BtuC"/>
    <property type="match status" value="1"/>
</dbReference>
<feature type="transmembrane region" description="Helical" evidence="8">
    <location>
        <begin position="157"/>
        <end position="178"/>
    </location>
</feature>
<dbReference type="PANTHER" id="PTHR30472">
    <property type="entry name" value="FERRIC ENTEROBACTIN TRANSPORT SYSTEM PERMEASE PROTEIN"/>
    <property type="match status" value="1"/>
</dbReference>
<dbReference type="PANTHER" id="PTHR30472:SF1">
    <property type="entry name" value="FE(3+) DICITRATE TRANSPORT SYSTEM PERMEASE PROTEIN FECC-RELATED"/>
    <property type="match status" value="1"/>
</dbReference>
<evidence type="ECO:0000256" key="1">
    <source>
        <dbReference type="ARBA" id="ARBA00004651"/>
    </source>
</evidence>
<evidence type="ECO:0000256" key="8">
    <source>
        <dbReference type="SAM" id="Phobius"/>
    </source>
</evidence>
<dbReference type="InterPro" id="IPR037294">
    <property type="entry name" value="ABC_BtuC-like"/>
</dbReference>
<dbReference type="InterPro" id="IPR000522">
    <property type="entry name" value="ABC_transptr_permease_BtuC"/>
</dbReference>
<dbReference type="GO" id="GO:0022857">
    <property type="term" value="F:transmembrane transporter activity"/>
    <property type="evidence" value="ECO:0007669"/>
    <property type="project" value="InterPro"/>
</dbReference>
<protein>
    <submittedName>
        <fullName evidence="9">Iron ABC transporter permease</fullName>
    </submittedName>
</protein>
<feature type="transmembrane region" description="Helical" evidence="8">
    <location>
        <begin position="71"/>
        <end position="90"/>
    </location>
</feature>
<keyword evidence="5 8" id="KW-0812">Transmembrane</keyword>
<evidence type="ECO:0000256" key="6">
    <source>
        <dbReference type="ARBA" id="ARBA00022989"/>
    </source>
</evidence>
<evidence type="ECO:0000313" key="9">
    <source>
        <dbReference type="EMBL" id="ORC16118.1"/>
    </source>
</evidence>
<dbReference type="Gene3D" id="1.10.3470.10">
    <property type="entry name" value="ABC transporter involved in vitamin B12 uptake, BtuC"/>
    <property type="match status" value="1"/>
</dbReference>
<comment type="subcellular location">
    <subcellularLocation>
        <location evidence="1">Cell membrane</location>
        <topology evidence="1">Multi-pass membrane protein</topology>
    </subcellularLocation>
</comment>
<dbReference type="GO" id="GO:0005886">
    <property type="term" value="C:plasma membrane"/>
    <property type="evidence" value="ECO:0007669"/>
    <property type="project" value="UniProtKB-SubCell"/>
</dbReference>
<name>A0A1Y1RNF8_9MICC</name>
<evidence type="ECO:0000256" key="3">
    <source>
        <dbReference type="ARBA" id="ARBA00022448"/>
    </source>
</evidence>